<dbReference type="STRING" id="648782.SAMN04488554_1335"/>
<dbReference type="Gene3D" id="3.30.70.920">
    <property type="match status" value="1"/>
</dbReference>
<evidence type="ECO:0000313" key="3">
    <source>
        <dbReference type="Proteomes" id="UP000199220"/>
    </source>
</evidence>
<name>A0A1H5FGR6_9MICO</name>
<protein>
    <submittedName>
        <fullName evidence="2">AsnC family protein</fullName>
    </submittedName>
</protein>
<accession>A0A1H5FGR6</accession>
<dbReference type="Proteomes" id="UP000199220">
    <property type="component" value="Unassembled WGS sequence"/>
</dbReference>
<dbReference type="InterPro" id="IPR011008">
    <property type="entry name" value="Dimeric_a/b-barrel"/>
</dbReference>
<dbReference type="OrthoDB" id="70544at2"/>
<keyword evidence="3" id="KW-1185">Reference proteome</keyword>
<dbReference type="EMBL" id="FNTX01000001">
    <property type="protein sequence ID" value="SEE02561.1"/>
    <property type="molecule type" value="Genomic_DNA"/>
</dbReference>
<reference evidence="3" key="1">
    <citation type="submission" date="2016-10" db="EMBL/GenBank/DDBJ databases">
        <authorList>
            <person name="Varghese N."/>
            <person name="Submissions S."/>
        </authorList>
    </citation>
    <scope>NUCLEOTIDE SEQUENCE [LARGE SCALE GENOMIC DNA]</scope>
    <source>
        <strain evidence="3">DSM 21368</strain>
    </source>
</reference>
<organism evidence="2 3">
    <name type="scientific">Ruania alba</name>
    <dbReference type="NCBI Taxonomy" id="648782"/>
    <lineage>
        <taxon>Bacteria</taxon>
        <taxon>Bacillati</taxon>
        <taxon>Actinomycetota</taxon>
        <taxon>Actinomycetes</taxon>
        <taxon>Micrococcales</taxon>
        <taxon>Ruaniaceae</taxon>
        <taxon>Ruania</taxon>
    </lineage>
</organism>
<proteinExistence type="predicted"/>
<dbReference type="SUPFAM" id="SSF54909">
    <property type="entry name" value="Dimeric alpha+beta barrel"/>
    <property type="match status" value="1"/>
</dbReference>
<feature type="domain" description="Transcription regulator AsnC/Lrp ligand binding" evidence="1">
    <location>
        <begin position="6"/>
        <end position="76"/>
    </location>
</feature>
<evidence type="ECO:0000313" key="2">
    <source>
        <dbReference type="EMBL" id="SEE02561.1"/>
    </source>
</evidence>
<dbReference type="AlphaFoldDB" id="A0A1H5FGR6"/>
<gene>
    <name evidence="2" type="ORF">SAMN04488554_1335</name>
</gene>
<sequence length="93" mass="9735">MLTAIVLIDAESAKIPEVAASVAELSGVSEAYSTTGDVDVIAVVRVSAHEELADVIADRISKVPGVVSTRTYIAFQAYSQHDLEAAFALGLDD</sequence>
<dbReference type="Pfam" id="PF01037">
    <property type="entry name" value="AsnC_trans_reg"/>
    <property type="match status" value="1"/>
</dbReference>
<dbReference type="InterPro" id="IPR019887">
    <property type="entry name" value="Tscrpt_reg_AsnC/Lrp_C"/>
</dbReference>
<dbReference type="RefSeq" id="WP_089772218.1">
    <property type="nucleotide sequence ID" value="NZ_FNTX01000001.1"/>
</dbReference>
<evidence type="ECO:0000259" key="1">
    <source>
        <dbReference type="Pfam" id="PF01037"/>
    </source>
</evidence>